<dbReference type="Proteomes" id="UP000291084">
    <property type="component" value="Chromosome 3"/>
</dbReference>
<gene>
    <name evidence="2" type="primary">Vigan.03G095800</name>
    <name evidence="2" type="ORF">VIGAN_03095800</name>
</gene>
<accession>A0A0S3RKY7</accession>
<sequence length="180" mass="20295">MASNFSFLTLLMERRKPPKNSTNTNTNTNDLSFVKAAAWAWYQHNSGSKGKTITEFHATVTRHEPRPSRYRLEAMRTAMEAREGFPNLHATKLSLLDEYEVQRISRQLTSLVEDSNQKPFNGADNNSTNGRTQTKKKKKVRKGFWLRHGVVCGGEKDVVDPSALGVSRRGLPTKHVPAVN</sequence>
<dbReference type="EMBL" id="AP015036">
    <property type="protein sequence ID" value="BAT81273.1"/>
    <property type="molecule type" value="Genomic_DNA"/>
</dbReference>
<feature type="compositionally biased region" description="Polar residues" evidence="1">
    <location>
        <begin position="115"/>
        <end position="132"/>
    </location>
</feature>
<protein>
    <submittedName>
        <fullName evidence="2">Uncharacterized protein</fullName>
    </submittedName>
</protein>
<reference evidence="2 3" key="1">
    <citation type="journal article" date="2015" name="Sci. Rep.">
        <title>The power of single molecule real-time sequencing technology in the de novo assembly of a eukaryotic genome.</title>
        <authorList>
            <person name="Sakai H."/>
            <person name="Naito K."/>
            <person name="Ogiso-Tanaka E."/>
            <person name="Takahashi Y."/>
            <person name="Iseki K."/>
            <person name="Muto C."/>
            <person name="Satou K."/>
            <person name="Teruya K."/>
            <person name="Shiroma A."/>
            <person name="Shimoji M."/>
            <person name="Hirano T."/>
            <person name="Itoh T."/>
            <person name="Kaga A."/>
            <person name="Tomooka N."/>
        </authorList>
    </citation>
    <scope>NUCLEOTIDE SEQUENCE [LARGE SCALE GENOMIC DNA]</scope>
    <source>
        <strain evidence="3">cv. Shumari</strain>
    </source>
</reference>
<evidence type="ECO:0000313" key="3">
    <source>
        <dbReference type="Proteomes" id="UP000291084"/>
    </source>
</evidence>
<organism evidence="2 3">
    <name type="scientific">Vigna angularis var. angularis</name>
    <dbReference type="NCBI Taxonomy" id="157739"/>
    <lineage>
        <taxon>Eukaryota</taxon>
        <taxon>Viridiplantae</taxon>
        <taxon>Streptophyta</taxon>
        <taxon>Embryophyta</taxon>
        <taxon>Tracheophyta</taxon>
        <taxon>Spermatophyta</taxon>
        <taxon>Magnoliopsida</taxon>
        <taxon>eudicotyledons</taxon>
        <taxon>Gunneridae</taxon>
        <taxon>Pentapetalae</taxon>
        <taxon>rosids</taxon>
        <taxon>fabids</taxon>
        <taxon>Fabales</taxon>
        <taxon>Fabaceae</taxon>
        <taxon>Papilionoideae</taxon>
        <taxon>50 kb inversion clade</taxon>
        <taxon>NPAAA clade</taxon>
        <taxon>indigoferoid/millettioid clade</taxon>
        <taxon>Phaseoleae</taxon>
        <taxon>Vigna</taxon>
    </lineage>
</organism>
<dbReference type="OrthoDB" id="1880786at2759"/>
<keyword evidence="3" id="KW-1185">Reference proteome</keyword>
<proteinExistence type="predicted"/>
<evidence type="ECO:0000313" key="2">
    <source>
        <dbReference type="EMBL" id="BAT81273.1"/>
    </source>
</evidence>
<dbReference type="AlphaFoldDB" id="A0A0S3RKY7"/>
<feature type="region of interest" description="Disordered" evidence="1">
    <location>
        <begin position="115"/>
        <end position="140"/>
    </location>
</feature>
<evidence type="ECO:0000256" key="1">
    <source>
        <dbReference type="SAM" id="MobiDB-lite"/>
    </source>
</evidence>
<dbReference type="PANTHER" id="PTHR34665">
    <property type="entry name" value="DUF3741 DOMAIN-CONTAINING PROTEIN"/>
    <property type="match status" value="1"/>
</dbReference>
<dbReference type="PANTHER" id="PTHR34665:SF5">
    <property type="match status" value="1"/>
</dbReference>
<name>A0A0S3RKY7_PHAAN</name>